<dbReference type="Pfam" id="PF04502">
    <property type="entry name" value="Saf4_Yju2"/>
    <property type="match status" value="1"/>
</dbReference>
<dbReference type="GO" id="GO:0005684">
    <property type="term" value="C:U2-type spliceosomal complex"/>
    <property type="evidence" value="ECO:0007669"/>
    <property type="project" value="TreeGrafter"/>
</dbReference>
<dbReference type="OrthoDB" id="360327at2759"/>
<accession>A0A0F7ZZQ7</accession>
<comment type="similarity">
    <text evidence="1">Belongs to the CWC16 family.</text>
</comment>
<feature type="region of interest" description="Disordered" evidence="2">
    <location>
        <begin position="1"/>
        <end position="35"/>
    </location>
</feature>
<dbReference type="Proteomes" id="UP000054481">
    <property type="component" value="Unassembled WGS sequence"/>
</dbReference>
<evidence type="ECO:0000313" key="3">
    <source>
        <dbReference type="EMBL" id="KJZ74642.1"/>
    </source>
</evidence>
<name>A0A0F7ZZQ7_9HYPO</name>
<dbReference type="EMBL" id="KQ030524">
    <property type="protein sequence ID" value="KJZ74642.1"/>
    <property type="molecule type" value="Genomic_DNA"/>
</dbReference>
<evidence type="ECO:0000313" key="4">
    <source>
        <dbReference type="Proteomes" id="UP000054481"/>
    </source>
</evidence>
<evidence type="ECO:0000256" key="2">
    <source>
        <dbReference type="SAM" id="MobiDB-lite"/>
    </source>
</evidence>
<evidence type="ECO:0000256" key="1">
    <source>
        <dbReference type="ARBA" id="ARBA00005595"/>
    </source>
</evidence>
<dbReference type="PANTHER" id="PTHR12111">
    <property type="entry name" value="SPLICING FACTOR YJU2"/>
    <property type="match status" value="1"/>
</dbReference>
<dbReference type="PANTHER" id="PTHR12111:SF2">
    <property type="entry name" value="SPLICING FACTOR YJU2B-RELATED"/>
    <property type="match status" value="1"/>
</dbReference>
<sequence>MQGFNMGRYVPPEVEGTTTGNRLHGRRAPGAGPSPTVRFEMPFAVWCGTCPQPTLIGQGVRFNAEKRRVGSYHSTPVWAFCMRHADCGGAIEVRTDPQNTAYVVVAGGKRRDHGDDGDGEGPRQAALWIAPRGQTASKRRDQPAAVQGREGGRPETRRPRLGARLQVSRRPGSLSARFPRRRQACVFAASVAWSQEKTDRVDVKRRAAPR</sequence>
<protein>
    <submittedName>
        <fullName evidence="3">Uncharacterized protein</fullName>
    </submittedName>
</protein>
<gene>
    <name evidence="3" type="ORF">HIM_05992</name>
</gene>
<dbReference type="InterPro" id="IPR007590">
    <property type="entry name" value="Saf4/Yju2"/>
</dbReference>
<dbReference type="AlphaFoldDB" id="A0A0F7ZZQ7"/>
<proteinExistence type="inferred from homology"/>
<organism evidence="3 4">
    <name type="scientific">Hirsutella minnesotensis 3608</name>
    <dbReference type="NCBI Taxonomy" id="1043627"/>
    <lineage>
        <taxon>Eukaryota</taxon>
        <taxon>Fungi</taxon>
        <taxon>Dikarya</taxon>
        <taxon>Ascomycota</taxon>
        <taxon>Pezizomycotina</taxon>
        <taxon>Sordariomycetes</taxon>
        <taxon>Hypocreomycetidae</taxon>
        <taxon>Hypocreales</taxon>
        <taxon>Ophiocordycipitaceae</taxon>
        <taxon>Hirsutella</taxon>
    </lineage>
</organism>
<dbReference type="GO" id="GO:0000398">
    <property type="term" value="P:mRNA splicing, via spliceosome"/>
    <property type="evidence" value="ECO:0007669"/>
    <property type="project" value="InterPro"/>
</dbReference>
<reference evidence="3 4" key="1">
    <citation type="journal article" date="2014" name="Genome Biol. Evol.">
        <title>Comparative genomics and transcriptomics analyses reveal divergent lifestyle features of nematode endoparasitic fungus Hirsutella minnesotensis.</title>
        <authorList>
            <person name="Lai Y."/>
            <person name="Liu K."/>
            <person name="Zhang X."/>
            <person name="Zhang X."/>
            <person name="Li K."/>
            <person name="Wang N."/>
            <person name="Shu C."/>
            <person name="Wu Y."/>
            <person name="Wang C."/>
            <person name="Bushley K.E."/>
            <person name="Xiang M."/>
            <person name="Liu X."/>
        </authorList>
    </citation>
    <scope>NUCLEOTIDE SEQUENCE [LARGE SCALE GENOMIC DNA]</scope>
    <source>
        <strain evidence="3 4">3608</strain>
    </source>
</reference>
<keyword evidence="4" id="KW-1185">Reference proteome</keyword>
<feature type="region of interest" description="Disordered" evidence="2">
    <location>
        <begin position="130"/>
        <end position="176"/>
    </location>
</feature>
<dbReference type="GO" id="GO:0071014">
    <property type="term" value="C:post-mRNA release spliceosomal complex"/>
    <property type="evidence" value="ECO:0007669"/>
    <property type="project" value="TreeGrafter"/>
</dbReference>